<dbReference type="AlphaFoldDB" id="A0A0M0KGT2"/>
<feature type="domain" description="Flagellar hook protein FlgE/F/G-like D1" evidence="5">
    <location>
        <begin position="104"/>
        <end position="173"/>
    </location>
</feature>
<evidence type="ECO:0000259" key="5">
    <source>
        <dbReference type="Pfam" id="PF22692"/>
    </source>
</evidence>
<reference evidence="6" key="1">
    <citation type="submission" date="2015-08" db="EMBL/GenBank/DDBJ databases">
        <title>Complete DNA Sequence of Pseudomonas syringae pv. actinidiae, the Causal Agent of Kiwifruit Canker Disease.</title>
        <authorList>
            <person name="Rikkerink E.H.A."/>
            <person name="Fineran P.C."/>
        </authorList>
    </citation>
    <scope>NUCLEOTIDE SEQUENCE</scope>
    <source>
        <strain evidence="6">DSM 13666</strain>
    </source>
</reference>
<evidence type="ECO:0000259" key="4">
    <source>
        <dbReference type="Pfam" id="PF06429"/>
    </source>
</evidence>
<dbReference type="NCBIfam" id="TIGR03506">
    <property type="entry name" value="FlgEFG_subfam"/>
    <property type="match status" value="2"/>
</dbReference>
<dbReference type="PATRIC" id="fig|136160.3.peg.449"/>
<evidence type="ECO:0000256" key="1">
    <source>
        <dbReference type="ARBA" id="ARBA00009677"/>
    </source>
</evidence>
<dbReference type="GO" id="GO:0009425">
    <property type="term" value="C:bacterial-type flagellum basal body"/>
    <property type="evidence" value="ECO:0007669"/>
    <property type="project" value="UniProtKB-SubCell"/>
</dbReference>
<dbReference type="InterPro" id="IPR020013">
    <property type="entry name" value="Flagellar_FlgE/F/G"/>
</dbReference>
<dbReference type="GO" id="GO:0071978">
    <property type="term" value="P:bacterial-type flagellum-dependent swarming motility"/>
    <property type="evidence" value="ECO:0007669"/>
    <property type="project" value="TreeGrafter"/>
</dbReference>
<keyword evidence="6" id="KW-0966">Cell projection</keyword>
<proteinExistence type="inferred from homology"/>
<evidence type="ECO:0000313" key="6">
    <source>
        <dbReference type="EMBL" id="KOO37628.1"/>
    </source>
</evidence>
<dbReference type="InterPro" id="IPR053967">
    <property type="entry name" value="LlgE_F_G-like_D1"/>
</dbReference>
<sequence>MNLSMISASVTMGELQKKLDTLSHNIANSNTTGYKRREASFSDLLFQQVNTNKATQYETGRLTPNGIRVGSGAKVSQTALRMEQGTLTTTDRALDFAIANPSSFFEIETVVDGNPVTRLTRDGAFYLTANPNNDNLLQLVTQNGDYLLDSAGNRINIPATFEEITLTDQGTLQVTMPNGATVQAAQLQLIQVMKPQLLEAVGGNMFQLPDLAALGFAENEVYAAVGAGGGAVVQGTLEGSNVDIGREMTDLIETQRNYQFNARSVSMADQMMGLVNGLRR</sequence>
<name>A0A0M0KGT2_ALKHA</name>
<dbReference type="PANTHER" id="PTHR30435">
    <property type="entry name" value="FLAGELLAR PROTEIN"/>
    <property type="match status" value="1"/>
</dbReference>
<dbReference type="InterPro" id="IPR010930">
    <property type="entry name" value="Flg_bb/hook_C_dom"/>
</dbReference>
<dbReference type="Pfam" id="PF06429">
    <property type="entry name" value="Flg_bbr_C"/>
    <property type="match status" value="1"/>
</dbReference>
<keyword evidence="2" id="KW-0975">Bacterial flagellum</keyword>
<dbReference type="Pfam" id="PF00460">
    <property type="entry name" value="Flg_bb_rod"/>
    <property type="match status" value="1"/>
</dbReference>
<comment type="similarity">
    <text evidence="1 2">Belongs to the flagella basal body rod proteins family.</text>
</comment>
<dbReference type="GeneID" id="87599286"/>
<dbReference type="EMBL" id="LILD01000001">
    <property type="protein sequence ID" value="KOO37628.1"/>
    <property type="molecule type" value="Genomic_DNA"/>
</dbReference>
<dbReference type="Pfam" id="PF22692">
    <property type="entry name" value="LlgE_F_G_D1"/>
    <property type="match status" value="1"/>
</dbReference>
<feature type="domain" description="Flagellar basal body rod protein N-terminal" evidence="3">
    <location>
        <begin position="12"/>
        <end position="35"/>
    </location>
</feature>
<gene>
    <name evidence="6" type="ORF">AMD02_01285</name>
</gene>
<comment type="caution">
    <text evidence="6">The sequence shown here is derived from an EMBL/GenBank/DDBJ whole genome shotgun (WGS) entry which is preliminary data.</text>
</comment>
<evidence type="ECO:0000259" key="3">
    <source>
        <dbReference type="Pfam" id="PF00460"/>
    </source>
</evidence>
<dbReference type="SUPFAM" id="SSF117143">
    <property type="entry name" value="Flagellar hook protein flgE"/>
    <property type="match status" value="1"/>
</dbReference>
<dbReference type="PANTHER" id="PTHR30435:SF19">
    <property type="entry name" value="FLAGELLAR BASAL-BODY ROD PROTEIN FLGG"/>
    <property type="match status" value="1"/>
</dbReference>
<protein>
    <submittedName>
        <fullName evidence="6">Flagellar biosynthesis protein FlgG</fullName>
    </submittedName>
</protein>
<keyword evidence="6" id="KW-0969">Cilium</keyword>
<feature type="domain" description="Flagellar basal-body/hook protein C-terminal" evidence="4">
    <location>
        <begin position="234"/>
        <end position="276"/>
    </location>
</feature>
<evidence type="ECO:0000256" key="2">
    <source>
        <dbReference type="RuleBase" id="RU362116"/>
    </source>
</evidence>
<accession>A0A0M0KGT2</accession>
<keyword evidence="6" id="KW-0282">Flagellum</keyword>
<dbReference type="InterPro" id="IPR001444">
    <property type="entry name" value="Flag_bb_rod_N"/>
</dbReference>
<organism evidence="6">
    <name type="scientific">Halalkalibacterium halodurans</name>
    <name type="common">Bacillus halodurans</name>
    <dbReference type="NCBI Taxonomy" id="86665"/>
    <lineage>
        <taxon>Bacteria</taxon>
        <taxon>Bacillati</taxon>
        <taxon>Bacillota</taxon>
        <taxon>Bacilli</taxon>
        <taxon>Bacillales</taxon>
        <taxon>Bacillaceae</taxon>
        <taxon>Halalkalibacterium (ex Joshi et al. 2022)</taxon>
    </lineage>
</organism>
<dbReference type="InterPro" id="IPR037925">
    <property type="entry name" value="FlgE/F/G-like"/>
</dbReference>
<dbReference type="RefSeq" id="WP_053430175.1">
    <property type="nucleotide sequence ID" value="NZ_CP040441.1"/>
</dbReference>
<comment type="subcellular location">
    <subcellularLocation>
        <location evidence="2">Bacterial flagellum basal body</location>
    </subcellularLocation>
</comment>